<dbReference type="OrthoDB" id="976022at2"/>
<dbReference type="PROSITE" id="PS51257">
    <property type="entry name" value="PROKAR_LIPOPROTEIN"/>
    <property type="match status" value="1"/>
</dbReference>
<protein>
    <recommendedName>
        <fullName evidence="3">Gliding motility-associated lipoprotein GldB</fullName>
    </recommendedName>
</protein>
<dbReference type="InterPro" id="IPR019853">
    <property type="entry name" value="GldB-like"/>
</dbReference>
<accession>A0A0X3APF2</accession>
<organism evidence="1 2">
    <name type="scientific">Apibacter mensalis</name>
    <dbReference type="NCBI Taxonomy" id="1586267"/>
    <lineage>
        <taxon>Bacteria</taxon>
        <taxon>Pseudomonadati</taxon>
        <taxon>Bacteroidota</taxon>
        <taxon>Flavobacteriia</taxon>
        <taxon>Flavobacteriales</taxon>
        <taxon>Weeksellaceae</taxon>
        <taxon>Apibacter</taxon>
    </lineage>
</organism>
<evidence type="ECO:0000313" key="2">
    <source>
        <dbReference type="Proteomes" id="UP000182761"/>
    </source>
</evidence>
<reference evidence="1 2" key="1">
    <citation type="submission" date="2016-01" db="EMBL/GenBank/DDBJ databases">
        <authorList>
            <person name="McClelland M."/>
            <person name="Jain A."/>
            <person name="Saraogi P."/>
            <person name="Mendelson R."/>
            <person name="Westerman R."/>
            <person name="SanMiguel P."/>
            <person name="Csonka L."/>
        </authorList>
    </citation>
    <scope>NUCLEOTIDE SEQUENCE [LARGE SCALE GENOMIC DNA]</scope>
    <source>
        <strain evidence="1 2">R-53146</strain>
    </source>
</reference>
<dbReference type="EMBL" id="FCOR01000006">
    <property type="protein sequence ID" value="CVK16270.1"/>
    <property type="molecule type" value="Genomic_DNA"/>
</dbReference>
<gene>
    <name evidence="1" type="ORF">Ga0061079_10635</name>
</gene>
<dbReference type="Proteomes" id="UP000182761">
    <property type="component" value="Unassembled WGS sequence"/>
</dbReference>
<evidence type="ECO:0000313" key="1">
    <source>
        <dbReference type="EMBL" id="CVK16270.1"/>
    </source>
</evidence>
<keyword evidence="2" id="KW-1185">Reference proteome</keyword>
<proteinExistence type="predicted"/>
<dbReference type="RefSeq" id="WP_055425475.1">
    <property type="nucleotide sequence ID" value="NZ_FCOR01000006.1"/>
</dbReference>
<dbReference type="Pfam" id="PF25594">
    <property type="entry name" value="GldB_lipo"/>
    <property type="match status" value="1"/>
</dbReference>
<name>A0A0X3APF2_9FLAO</name>
<dbReference type="STRING" id="1586267.GCA_001418685_01120"/>
<sequence length="338" mass="40177">MKIIKYLIILLLVISCTHKNSKDNLNKRWKVDVSKIQVSVEIHDIANDFYNLNFSISNFRKKYPFYLSQVTPDSRFERDRRDSMELNIYSEIKKKVANDKIKAELEDLFKHIKYYYPDFKLPTVYLYSSFTSDYLNPITYIPQNNYLLIATDCFLGYGNKYYDMMKIDRYIQRTMSMEYLSSKTAKEIIKGMALVPREITSQSFVSQMIYQGKILILEDAFLPEIKDCYKIGYTQDQINWARDNEFEIWNFFIENNYIFSDDISLSDRFLSLAPFSKFYTEVDSQSPGQIGCWTGWQICRKYLIKNDQVSLQEFIKNPNHEQIFAKSKYKPSPDAEEH</sequence>
<dbReference type="AlphaFoldDB" id="A0A0X3APF2"/>
<evidence type="ECO:0008006" key="3">
    <source>
        <dbReference type="Google" id="ProtNLM"/>
    </source>
</evidence>